<dbReference type="InterPro" id="IPR003953">
    <property type="entry name" value="FAD-dep_OxRdtase_2_FAD-bd"/>
</dbReference>
<keyword evidence="2" id="KW-0285">Flavoprotein</keyword>
<organism evidence="6 7">
    <name type="scientific">Thalassobaculum fulvum</name>
    <dbReference type="NCBI Taxonomy" id="1633335"/>
    <lineage>
        <taxon>Bacteria</taxon>
        <taxon>Pseudomonadati</taxon>
        <taxon>Pseudomonadota</taxon>
        <taxon>Alphaproteobacteria</taxon>
        <taxon>Rhodospirillales</taxon>
        <taxon>Thalassobaculaceae</taxon>
        <taxon>Thalassobaculum</taxon>
    </lineage>
</organism>
<evidence type="ECO:0000313" key="6">
    <source>
        <dbReference type="EMBL" id="GHD62277.1"/>
    </source>
</evidence>
<dbReference type="GO" id="GO:0008202">
    <property type="term" value="P:steroid metabolic process"/>
    <property type="evidence" value="ECO:0007669"/>
    <property type="project" value="UniProtKB-ARBA"/>
</dbReference>
<dbReference type="Pfam" id="PF00890">
    <property type="entry name" value="FAD_binding_2"/>
    <property type="match status" value="1"/>
</dbReference>
<dbReference type="AlphaFoldDB" id="A0A919CTP3"/>
<dbReference type="Gene3D" id="3.90.700.10">
    <property type="entry name" value="Succinate dehydrogenase/fumarate reductase flavoprotein, catalytic domain"/>
    <property type="match status" value="1"/>
</dbReference>
<feature type="domain" description="FAD-dependent oxidoreductase 2 FAD-binding" evidence="5">
    <location>
        <begin position="8"/>
        <end position="418"/>
    </location>
</feature>
<evidence type="ECO:0000256" key="2">
    <source>
        <dbReference type="ARBA" id="ARBA00022630"/>
    </source>
</evidence>
<comment type="cofactor">
    <cofactor evidence="1">
        <name>FAD</name>
        <dbReference type="ChEBI" id="CHEBI:57692"/>
    </cofactor>
</comment>
<evidence type="ECO:0000256" key="1">
    <source>
        <dbReference type="ARBA" id="ARBA00001974"/>
    </source>
</evidence>
<dbReference type="PANTHER" id="PTHR43400">
    <property type="entry name" value="FUMARATE REDUCTASE"/>
    <property type="match status" value="1"/>
</dbReference>
<dbReference type="InterPro" id="IPR027477">
    <property type="entry name" value="Succ_DH/fumarate_Rdtase_cat_sf"/>
</dbReference>
<dbReference type="InterPro" id="IPR036188">
    <property type="entry name" value="FAD/NAD-bd_sf"/>
</dbReference>
<evidence type="ECO:0000256" key="4">
    <source>
        <dbReference type="ARBA" id="ARBA00023002"/>
    </source>
</evidence>
<evidence type="ECO:0000256" key="3">
    <source>
        <dbReference type="ARBA" id="ARBA00022827"/>
    </source>
</evidence>
<protein>
    <submittedName>
        <fullName evidence="6">Fumarate reductase flavoprotein subunit</fullName>
    </submittedName>
</protein>
<keyword evidence="3" id="KW-0274">FAD</keyword>
<name>A0A919CTP3_9PROT</name>
<dbReference type="Gene3D" id="3.50.50.60">
    <property type="entry name" value="FAD/NAD(P)-binding domain"/>
    <property type="match status" value="1"/>
</dbReference>
<evidence type="ECO:0000313" key="7">
    <source>
        <dbReference type="Proteomes" id="UP000630353"/>
    </source>
</evidence>
<dbReference type="GO" id="GO:0016491">
    <property type="term" value="F:oxidoreductase activity"/>
    <property type="evidence" value="ECO:0007669"/>
    <property type="project" value="UniProtKB-KW"/>
</dbReference>
<keyword evidence="4" id="KW-0560">Oxidoreductase</keyword>
<proteinExistence type="predicted"/>
<dbReference type="SUPFAM" id="SSF51905">
    <property type="entry name" value="FAD/NAD(P)-binding domain"/>
    <property type="match status" value="1"/>
</dbReference>
<gene>
    <name evidence="6" type="ORF">GCM10017083_50880</name>
</gene>
<dbReference type="EMBL" id="BMZS01000014">
    <property type="protein sequence ID" value="GHD62277.1"/>
    <property type="molecule type" value="Genomic_DNA"/>
</dbReference>
<dbReference type="InterPro" id="IPR050315">
    <property type="entry name" value="FAD-oxidoreductase_2"/>
</dbReference>
<reference evidence="6" key="2">
    <citation type="submission" date="2020-09" db="EMBL/GenBank/DDBJ databases">
        <authorList>
            <person name="Sun Q."/>
            <person name="Kim S."/>
        </authorList>
    </citation>
    <scope>NUCLEOTIDE SEQUENCE</scope>
    <source>
        <strain evidence="6">KCTC 42651</strain>
    </source>
</reference>
<dbReference type="PANTHER" id="PTHR43400:SF10">
    <property type="entry name" value="3-OXOSTEROID 1-DEHYDROGENASE"/>
    <property type="match status" value="1"/>
</dbReference>
<accession>A0A919CTP3</accession>
<comment type="caution">
    <text evidence="6">The sequence shown here is derived from an EMBL/GenBank/DDBJ whole genome shotgun (WGS) entry which is preliminary data.</text>
</comment>
<dbReference type="Proteomes" id="UP000630353">
    <property type="component" value="Unassembled WGS sequence"/>
</dbReference>
<keyword evidence="7" id="KW-1185">Reference proteome</keyword>
<reference evidence="6" key="1">
    <citation type="journal article" date="2014" name="Int. J. Syst. Evol. Microbiol.">
        <title>Complete genome sequence of Corynebacterium casei LMG S-19264T (=DSM 44701T), isolated from a smear-ripened cheese.</title>
        <authorList>
            <consortium name="US DOE Joint Genome Institute (JGI-PGF)"/>
            <person name="Walter F."/>
            <person name="Albersmeier A."/>
            <person name="Kalinowski J."/>
            <person name="Ruckert C."/>
        </authorList>
    </citation>
    <scope>NUCLEOTIDE SEQUENCE</scope>
    <source>
        <strain evidence="6">KCTC 42651</strain>
    </source>
</reference>
<dbReference type="SUPFAM" id="SSF56425">
    <property type="entry name" value="Succinate dehydrogenase/fumarate reductase flavoprotein, catalytic domain"/>
    <property type="match status" value="1"/>
</dbReference>
<evidence type="ECO:0000259" key="5">
    <source>
        <dbReference type="Pfam" id="PF00890"/>
    </source>
</evidence>
<dbReference type="RefSeq" id="WP_189995016.1">
    <property type="nucleotide sequence ID" value="NZ_BMZS01000014.1"/>
</dbReference>
<sequence>MSADTTTDLLVIGAGACGLAAAIAAHDAGIEVAIVEKLDRPGGNSALSTGSIPGAGSRYQREAGIEDSPDRMVADLLAVSGHHDADPLTRLMAEQSAPLVEWLIDGLGARMRLITEYRHVGHSVPRLHAPSSRRGQDLVDDLLKFVANRGIPLAVGNPVDDLIVEDGAVMGAVIGGEPVRAAKVLLATNGFAGSREMVRRWCPEIAGAEYFGALGSTGEAVRWGERVGAALGNMAAYQGYAAVAYPQGSLLSWTTIEKGGILVGADGRRFGNEDAGYSGYAPVVMGQGEFAWAVYDRRIHDVAMGEEEYAEMAGMGGVRWGATPAIAAQAAGIDQEGLTATVAAYNAAASGEAADAFGRTHFNLAPLQPPFGIVKVKPGLFHTQGGLLVDDHARVLRPGGSVVSNLFAGGGAAAGISGRSGAGGYASGNGLLTALGLGRIAGLRAAAEVRAGR</sequence>